<dbReference type="EMBL" id="LAZR01031171">
    <property type="protein sequence ID" value="KKL54517.1"/>
    <property type="molecule type" value="Genomic_DNA"/>
</dbReference>
<sequence length="55" mass="6490">MDEKCIVTIEADYDRYVNDDNSFSKTMTKEIDVRYIQLVEDMLHRLVTMGEVSKT</sequence>
<name>A0A0F9FTQ4_9ZZZZ</name>
<accession>A0A0F9FTQ4</accession>
<dbReference type="AlphaFoldDB" id="A0A0F9FTQ4"/>
<comment type="caution">
    <text evidence="1">The sequence shown here is derived from an EMBL/GenBank/DDBJ whole genome shotgun (WGS) entry which is preliminary data.</text>
</comment>
<proteinExistence type="predicted"/>
<reference evidence="1" key="1">
    <citation type="journal article" date="2015" name="Nature">
        <title>Complex archaea that bridge the gap between prokaryotes and eukaryotes.</title>
        <authorList>
            <person name="Spang A."/>
            <person name="Saw J.H."/>
            <person name="Jorgensen S.L."/>
            <person name="Zaremba-Niedzwiedzka K."/>
            <person name="Martijn J."/>
            <person name="Lind A.E."/>
            <person name="van Eijk R."/>
            <person name="Schleper C."/>
            <person name="Guy L."/>
            <person name="Ettema T.J."/>
        </authorList>
    </citation>
    <scope>NUCLEOTIDE SEQUENCE</scope>
</reference>
<organism evidence="1">
    <name type="scientific">marine sediment metagenome</name>
    <dbReference type="NCBI Taxonomy" id="412755"/>
    <lineage>
        <taxon>unclassified sequences</taxon>
        <taxon>metagenomes</taxon>
        <taxon>ecological metagenomes</taxon>
    </lineage>
</organism>
<protein>
    <submittedName>
        <fullName evidence="1">Uncharacterized protein</fullName>
    </submittedName>
</protein>
<gene>
    <name evidence="1" type="ORF">LCGC14_2264640</name>
</gene>
<evidence type="ECO:0000313" key="1">
    <source>
        <dbReference type="EMBL" id="KKL54517.1"/>
    </source>
</evidence>